<reference evidence="13 14" key="1">
    <citation type="submission" date="2019-03" db="EMBL/GenBank/DDBJ databases">
        <title>Metabolic potential of uncultured bacteria and archaea associated with petroleum seepage in deep-sea sediments.</title>
        <authorList>
            <person name="Dong X."/>
            <person name="Hubert C."/>
        </authorList>
    </citation>
    <scope>NUCLEOTIDE SEQUENCE [LARGE SCALE GENOMIC DNA]</scope>
    <source>
        <strain evidence="13">E44_bin92</strain>
    </source>
</reference>
<keyword evidence="8" id="KW-0238">DNA-binding</keyword>
<dbReference type="Gene3D" id="3.10.150.10">
    <property type="entry name" value="DNA Polymerase III, subunit A, domain 2"/>
    <property type="match status" value="1"/>
</dbReference>
<dbReference type="GO" id="GO:0005737">
    <property type="term" value="C:cytoplasm"/>
    <property type="evidence" value="ECO:0007669"/>
    <property type="project" value="UniProtKB-SubCell"/>
</dbReference>
<proteinExistence type="inferred from homology"/>
<keyword evidence="3 9" id="KW-0963">Cytoplasm</keyword>
<dbReference type="Pfam" id="PF00712">
    <property type="entry name" value="DNA_pol3_beta"/>
    <property type="match status" value="1"/>
</dbReference>
<name>A0A523QL25_UNCAE</name>
<dbReference type="InterPro" id="IPR022634">
    <property type="entry name" value="DNA_polIII_beta_N"/>
</dbReference>
<evidence type="ECO:0000259" key="10">
    <source>
        <dbReference type="Pfam" id="PF00712"/>
    </source>
</evidence>
<protein>
    <recommendedName>
        <fullName evidence="9">Beta sliding clamp</fullName>
    </recommendedName>
</protein>
<dbReference type="Pfam" id="PF02767">
    <property type="entry name" value="DNA_pol3_beta_2"/>
    <property type="match status" value="1"/>
</dbReference>
<organism evidence="13 14">
    <name type="scientific">Aerophobetes bacterium</name>
    <dbReference type="NCBI Taxonomy" id="2030807"/>
    <lineage>
        <taxon>Bacteria</taxon>
        <taxon>Candidatus Aerophobota</taxon>
    </lineage>
</organism>
<dbReference type="GO" id="GO:0006271">
    <property type="term" value="P:DNA strand elongation involved in DNA replication"/>
    <property type="evidence" value="ECO:0007669"/>
    <property type="project" value="TreeGrafter"/>
</dbReference>
<dbReference type="PANTHER" id="PTHR30478:SF0">
    <property type="entry name" value="BETA SLIDING CLAMP"/>
    <property type="match status" value="1"/>
</dbReference>
<comment type="similarity">
    <text evidence="2 9">Belongs to the beta sliding clamp family.</text>
</comment>
<dbReference type="EMBL" id="SOKU01000095">
    <property type="protein sequence ID" value="TES86419.1"/>
    <property type="molecule type" value="Genomic_DNA"/>
</dbReference>
<dbReference type="AlphaFoldDB" id="A0A523QL25"/>
<dbReference type="SUPFAM" id="SSF55979">
    <property type="entry name" value="DNA clamp"/>
    <property type="match status" value="3"/>
</dbReference>
<dbReference type="InterPro" id="IPR001001">
    <property type="entry name" value="DNA_polIII_beta"/>
</dbReference>
<feature type="domain" description="DNA polymerase III beta sliding clamp central" evidence="11">
    <location>
        <begin position="129"/>
        <end position="242"/>
    </location>
</feature>
<dbReference type="GO" id="GO:0003887">
    <property type="term" value="F:DNA-directed DNA polymerase activity"/>
    <property type="evidence" value="ECO:0007669"/>
    <property type="project" value="UniProtKB-UniRule"/>
</dbReference>
<dbReference type="InterPro" id="IPR046938">
    <property type="entry name" value="DNA_clamp_sf"/>
</dbReference>
<evidence type="ECO:0000259" key="12">
    <source>
        <dbReference type="Pfam" id="PF02768"/>
    </source>
</evidence>
<dbReference type="InterPro" id="IPR022637">
    <property type="entry name" value="DNA_polIII_beta_cen"/>
</dbReference>
<evidence type="ECO:0000256" key="2">
    <source>
        <dbReference type="ARBA" id="ARBA00010752"/>
    </source>
</evidence>
<dbReference type="Gene3D" id="3.70.10.10">
    <property type="match status" value="1"/>
</dbReference>
<dbReference type="CDD" id="cd00140">
    <property type="entry name" value="beta_clamp"/>
    <property type="match status" value="1"/>
</dbReference>
<evidence type="ECO:0000313" key="14">
    <source>
        <dbReference type="Proteomes" id="UP000320781"/>
    </source>
</evidence>
<dbReference type="Pfam" id="PF02768">
    <property type="entry name" value="DNA_pol3_beta_3"/>
    <property type="match status" value="1"/>
</dbReference>
<dbReference type="GO" id="GO:0008408">
    <property type="term" value="F:3'-5' exonuclease activity"/>
    <property type="evidence" value="ECO:0007669"/>
    <property type="project" value="InterPro"/>
</dbReference>
<dbReference type="InterPro" id="IPR022635">
    <property type="entry name" value="DNA_polIII_beta_C"/>
</dbReference>
<evidence type="ECO:0000256" key="5">
    <source>
        <dbReference type="ARBA" id="ARBA00022695"/>
    </source>
</evidence>
<sequence>MAMKISCQRQDFLEGVRVVQNALTSTTLPILSHILISATGEKVNLAATNLETTIQSSFPCEVPQEGEICLPGNKLFQILRELPPSGVSLMTEGTKATIKCEKSVFDLLGLEAAEFPEIPKLEEGKEFTLPRERLKEMIQKTIFAASVDETRQNLNGVYLEIEKKEIKMVATDGRRLAFVVASQPSLEVAPVQIIIPLRGIQQLLRVMEKGEEVRVGAGRSQIFFKMEEVVLISQLIEAKFPNYREVIPKQHKIAITADRNGLFAASKRVSLLTEEKSRLIKFKLKGDVLSISAVSPETGYAYEELGVRRDGEEDIQIGFNSTYLLDALKVISSAEVQLQLTDSVSPGVIRPAEGEDYIYVIMPIRIEEE</sequence>
<comment type="subcellular location">
    <subcellularLocation>
        <location evidence="1 9">Cytoplasm</location>
    </subcellularLocation>
</comment>
<accession>A0A523QL25</accession>
<gene>
    <name evidence="13" type="primary">dnaN</name>
    <name evidence="13" type="ORF">E3J95_02015</name>
</gene>
<dbReference type="Proteomes" id="UP000320781">
    <property type="component" value="Unassembled WGS sequence"/>
</dbReference>
<keyword evidence="6 9" id="KW-0235">DNA replication</keyword>
<dbReference type="NCBIfam" id="TIGR00663">
    <property type="entry name" value="dnan"/>
    <property type="match status" value="1"/>
</dbReference>
<comment type="subunit">
    <text evidence="9">Forms a ring-shaped head-to-tail homodimer around DNA.</text>
</comment>
<evidence type="ECO:0000256" key="3">
    <source>
        <dbReference type="ARBA" id="ARBA00022490"/>
    </source>
</evidence>
<dbReference type="GO" id="GO:0009360">
    <property type="term" value="C:DNA polymerase III complex"/>
    <property type="evidence" value="ECO:0007669"/>
    <property type="project" value="InterPro"/>
</dbReference>
<evidence type="ECO:0000256" key="9">
    <source>
        <dbReference type="PIRNR" id="PIRNR000804"/>
    </source>
</evidence>
<evidence type="ECO:0000256" key="7">
    <source>
        <dbReference type="ARBA" id="ARBA00022932"/>
    </source>
</evidence>
<dbReference type="PIRSF" id="PIRSF000804">
    <property type="entry name" value="DNA_pol_III_b"/>
    <property type="match status" value="1"/>
</dbReference>
<evidence type="ECO:0000256" key="8">
    <source>
        <dbReference type="ARBA" id="ARBA00023125"/>
    </source>
</evidence>
<evidence type="ECO:0000259" key="11">
    <source>
        <dbReference type="Pfam" id="PF02767"/>
    </source>
</evidence>
<evidence type="ECO:0000256" key="6">
    <source>
        <dbReference type="ARBA" id="ARBA00022705"/>
    </source>
</evidence>
<evidence type="ECO:0000256" key="4">
    <source>
        <dbReference type="ARBA" id="ARBA00022679"/>
    </source>
</evidence>
<comment type="function">
    <text evidence="9">Confers DNA tethering and processivity to DNA polymerases and other proteins. Acts as a clamp, forming a ring around DNA (a reaction catalyzed by the clamp-loading complex) which diffuses in an ATP-independent manner freely and bidirectionally along dsDNA. Initially characterized for its ability to contact the catalytic subunit of DNA polymerase III (Pol III), a complex, multichain enzyme responsible for most of the replicative synthesis in bacteria; Pol III exhibits 3'-5' exonuclease proofreading activity. The beta chain is required for initiation of replication as well as for processivity of DNA replication.</text>
</comment>
<dbReference type="PANTHER" id="PTHR30478">
    <property type="entry name" value="DNA POLYMERASE III SUBUNIT BETA"/>
    <property type="match status" value="1"/>
</dbReference>
<evidence type="ECO:0000313" key="13">
    <source>
        <dbReference type="EMBL" id="TES86419.1"/>
    </source>
</evidence>
<evidence type="ECO:0000256" key="1">
    <source>
        <dbReference type="ARBA" id="ARBA00004496"/>
    </source>
</evidence>
<comment type="caution">
    <text evidence="13">The sequence shown here is derived from an EMBL/GenBank/DDBJ whole genome shotgun (WGS) entry which is preliminary data.</text>
</comment>
<feature type="domain" description="DNA polymerase III beta sliding clamp N-terminal" evidence="10">
    <location>
        <begin position="3"/>
        <end position="119"/>
    </location>
</feature>
<keyword evidence="5 9" id="KW-0548">Nucleotidyltransferase</keyword>
<dbReference type="GO" id="GO:0003677">
    <property type="term" value="F:DNA binding"/>
    <property type="evidence" value="ECO:0007669"/>
    <property type="project" value="UniProtKB-UniRule"/>
</dbReference>
<keyword evidence="7 9" id="KW-0239">DNA-directed DNA polymerase</keyword>
<keyword evidence="4 9" id="KW-0808">Transferase</keyword>
<feature type="domain" description="DNA polymerase III beta sliding clamp C-terminal" evidence="12">
    <location>
        <begin position="244"/>
        <end position="365"/>
    </location>
</feature>
<dbReference type="SMART" id="SM00480">
    <property type="entry name" value="POL3Bc"/>
    <property type="match status" value="1"/>
</dbReference>